<dbReference type="SUPFAM" id="SSF109854">
    <property type="entry name" value="DinB/YfiT-like putative metalloenzymes"/>
    <property type="match status" value="1"/>
</dbReference>
<reference evidence="4 5" key="1">
    <citation type="submission" date="2015-02" db="EMBL/GenBank/DDBJ databases">
        <title>Genome Sequence of Jannaschia aquimarina DSM28248, a member of the Roseobacter clade.</title>
        <authorList>
            <person name="Voget S."/>
            <person name="Daniel R."/>
        </authorList>
    </citation>
    <scope>NUCLEOTIDE SEQUENCE [LARGE SCALE GENOMIC DNA]</scope>
    <source>
        <strain evidence="4 5">GSW-M26</strain>
    </source>
</reference>
<dbReference type="RefSeq" id="WP_236687838.1">
    <property type="nucleotide sequence ID" value="NZ_FZPF01000004.1"/>
</dbReference>
<dbReference type="InterPro" id="IPR007837">
    <property type="entry name" value="DinB"/>
</dbReference>
<dbReference type="PANTHER" id="PTHR37302:SF1">
    <property type="entry name" value="PROTEIN DINB"/>
    <property type="match status" value="1"/>
</dbReference>
<dbReference type="Pfam" id="PF05163">
    <property type="entry name" value="DinB"/>
    <property type="match status" value="1"/>
</dbReference>
<comment type="similarity">
    <text evidence="1">Belongs to the DinB family.</text>
</comment>
<evidence type="ECO:0000256" key="1">
    <source>
        <dbReference type="ARBA" id="ARBA00008635"/>
    </source>
</evidence>
<sequence length="170" mass="18843">MNNPLIGPDWVRLMARYNAWQNRWLMPAILSLPPGEAERDRGAFFGSIRKTVSHLLWADEIWLSRFVGAARDGGGIAGSVDWAADIEDWAARRPGVDADIVAWAQDLTDCAGDLTWHSPMLGRQVSKPKGLLFTHFFNHQTHHRGQVHAMLTALGIETGASDVAFMPEDA</sequence>
<keyword evidence="5" id="KW-1185">Reference proteome</keyword>
<name>A0A0D1CMF3_9RHOB</name>
<gene>
    <name evidence="4" type="ORF">jaqu_22260</name>
</gene>
<evidence type="ECO:0000313" key="4">
    <source>
        <dbReference type="EMBL" id="KIT15957.1"/>
    </source>
</evidence>
<evidence type="ECO:0000313" key="5">
    <source>
        <dbReference type="Proteomes" id="UP000032232"/>
    </source>
</evidence>
<organism evidence="4 5">
    <name type="scientific">Jannaschia aquimarina</name>
    <dbReference type="NCBI Taxonomy" id="935700"/>
    <lineage>
        <taxon>Bacteria</taxon>
        <taxon>Pseudomonadati</taxon>
        <taxon>Pseudomonadota</taxon>
        <taxon>Alphaproteobacteria</taxon>
        <taxon>Rhodobacterales</taxon>
        <taxon>Roseobacteraceae</taxon>
        <taxon>Jannaschia</taxon>
    </lineage>
</organism>
<proteinExistence type="inferred from homology"/>
<dbReference type="GO" id="GO:0046872">
    <property type="term" value="F:metal ion binding"/>
    <property type="evidence" value="ECO:0007669"/>
    <property type="project" value="UniProtKB-KW"/>
</dbReference>
<comment type="caution">
    <text evidence="4">The sequence shown here is derived from an EMBL/GenBank/DDBJ whole genome shotgun (WGS) entry which is preliminary data.</text>
</comment>
<evidence type="ECO:0000256" key="3">
    <source>
        <dbReference type="PIRSR" id="PIRSR607837-1"/>
    </source>
</evidence>
<keyword evidence="2 3" id="KW-0479">Metal-binding</keyword>
<accession>A0A0D1CMF3</accession>
<feature type="binding site" evidence="3">
    <location>
        <position position="54"/>
    </location>
    <ligand>
        <name>a divalent metal cation</name>
        <dbReference type="ChEBI" id="CHEBI:60240"/>
    </ligand>
</feature>
<feature type="binding site" evidence="3">
    <location>
        <position position="139"/>
    </location>
    <ligand>
        <name>a divalent metal cation</name>
        <dbReference type="ChEBI" id="CHEBI:60240"/>
    </ligand>
</feature>
<dbReference type="InterPro" id="IPR034660">
    <property type="entry name" value="DinB/YfiT-like"/>
</dbReference>
<dbReference type="STRING" id="935700.jaqu_22260"/>
<evidence type="ECO:0000256" key="2">
    <source>
        <dbReference type="ARBA" id="ARBA00022723"/>
    </source>
</evidence>
<dbReference type="EMBL" id="JYFE01000041">
    <property type="protein sequence ID" value="KIT15957.1"/>
    <property type="molecule type" value="Genomic_DNA"/>
</dbReference>
<dbReference type="Proteomes" id="UP000032232">
    <property type="component" value="Unassembled WGS sequence"/>
</dbReference>
<protein>
    <submittedName>
        <fullName evidence="4">DinB family protein</fullName>
    </submittedName>
</protein>
<dbReference type="AlphaFoldDB" id="A0A0D1CMF3"/>
<dbReference type="PANTHER" id="PTHR37302">
    <property type="entry name" value="SLR1116 PROTEIN"/>
    <property type="match status" value="1"/>
</dbReference>
<dbReference type="PATRIC" id="fig|935700.4.peg.2291"/>
<feature type="binding site" evidence="3">
    <location>
        <position position="143"/>
    </location>
    <ligand>
        <name>a divalent metal cation</name>
        <dbReference type="ChEBI" id="CHEBI:60240"/>
    </ligand>
</feature>
<dbReference type="Gene3D" id="1.20.120.450">
    <property type="entry name" value="dinb family like domain"/>
    <property type="match status" value="1"/>
</dbReference>